<accession>A0ABP8J4Q5</accession>
<dbReference type="PANTHER" id="PTHR11808">
    <property type="entry name" value="TRANS-SULFURATION ENZYME FAMILY MEMBER"/>
    <property type="match status" value="1"/>
</dbReference>
<evidence type="ECO:0000256" key="2">
    <source>
        <dbReference type="ARBA" id="ARBA00009077"/>
    </source>
</evidence>
<protein>
    <submittedName>
        <fullName evidence="5">Aminotransferase class I/II-fold pyridoxal phosphate-dependent enzyme</fullName>
    </submittedName>
</protein>
<dbReference type="InterPro" id="IPR015424">
    <property type="entry name" value="PyrdxlP-dep_Trfase"/>
</dbReference>
<dbReference type="Gene3D" id="3.90.1150.10">
    <property type="entry name" value="Aspartate Aminotransferase, domain 1"/>
    <property type="match status" value="1"/>
</dbReference>
<keyword evidence="3 4" id="KW-0663">Pyridoxal phosphate</keyword>
<sequence>MPAGAHADYSGPMTQNWAPETVVVETGRPPREHDAALNPPITLTSTFIGTAGVEDGGRQYGRYGNPTWEPFEAALAELEGSALPGLVFASGLAAVTAALDLVAPGGTVIMPRHCYLGALSGAQESAAAGRFRIVTVDIEDTAEVTAAIDAAVAGAGDRASGRDRSVLLWLESPTNPMLEVADLPALLAHARAAGALSVVDNTFATPLVQKPLEHGADVVLHSVTKSLSGHSDVVLGATVTADPELRELLHHHRSVRGGIAGPFEVWLALRGLRTLALRVERSQANALALAERLSEYPGLEVRFPGLATDPGHARAAAQMTGFGSILCIVLPTAEAARTVAESVRLWTPATSLGGVESLIERRRRHAAEPESVPEGLLRLSVGIEHVDDLWADLEQALDTALG</sequence>
<comment type="similarity">
    <text evidence="2 4">Belongs to the trans-sulfuration enzymes family.</text>
</comment>
<dbReference type="InterPro" id="IPR015422">
    <property type="entry name" value="PyrdxlP-dep_Trfase_small"/>
</dbReference>
<evidence type="ECO:0000256" key="4">
    <source>
        <dbReference type="RuleBase" id="RU362118"/>
    </source>
</evidence>
<dbReference type="EMBL" id="BAABGL010000002">
    <property type="protein sequence ID" value="GAA4384997.1"/>
    <property type="molecule type" value="Genomic_DNA"/>
</dbReference>
<keyword evidence="6" id="KW-1185">Reference proteome</keyword>
<name>A0ABP8J4Q5_9MICO</name>
<comment type="caution">
    <text evidence="5">The sequence shown here is derived from an EMBL/GenBank/DDBJ whole genome shotgun (WGS) entry which is preliminary data.</text>
</comment>
<proteinExistence type="inferred from homology"/>
<organism evidence="5 6">
    <name type="scientific">Brevibacterium pityocampae</name>
    <dbReference type="NCBI Taxonomy" id="506594"/>
    <lineage>
        <taxon>Bacteria</taxon>
        <taxon>Bacillati</taxon>
        <taxon>Actinomycetota</taxon>
        <taxon>Actinomycetes</taxon>
        <taxon>Micrococcales</taxon>
        <taxon>Brevibacteriaceae</taxon>
        <taxon>Brevibacterium</taxon>
    </lineage>
</organism>
<evidence type="ECO:0000256" key="3">
    <source>
        <dbReference type="ARBA" id="ARBA00022898"/>
    </source>
</evidence>
<reference evidence="6" key="1">
    <citation type="journal article" date="2019" name="Int. J. Syst. Evol. Microbiol.">
        <title>The Global Catalogue of Microorganisms (GCM) 10K type strain sequencing project: providing services to taxonomists for standard genome sequencing and annotation.</title>
        <authorList>
            <consortium name="The Broad Institute Genomics Platform"/>
            <consortium name="The Broad Institute Genome Sequencing Center for Infectious Disease"/>
            <person name="Wu L."/>
            <person name="Ma J."/>
        </authorList>
    </citation>
    <scope>NUCLEOTIDE SEQUENCE [LARGE SCALE GENOMIC DNA]</scope>
    <source>
        <strain evidence="6">JCM 17808</strain>
    </source>
</reference>
<dbReference type="SUPFAM" id="SSF53383">
    <property type="entry name" value="PLP-dependent transferases"/>
    <property type="match status" value="1"/>
</dbReference>
<dbReference type="PIRSF" id="PIRSF001434">
    <property type="entry name" value="CGS"/>
    <property type="match status" value="1"/>
</dbReference>
<dbReference type="Pfam" id="PF01053">
    <property type="entry name" value="Cys_Met_Meta_PP"/>
    <property type="match status" value="1"/>
</dbReference>
<dbReference type="Gene3D" id="3.40.640.10">
    <property type="entry name" value="Type I PLP-dependent aspartate aminotransferase-like (Major domain)"/>
    <property type="match status" value="1"/>
</dbReference>
<dbReference type="InterPro" id="IPR000277">
    <property type="entry name" value="Cys/Met-Metab_PyrdxlP-dep_enz"/>
</dbReference>
<evidence type="ECO:0000313" key="6">
    <source>
        <dbReference type="Proteomes" id="UP001500642"/>
    </source>
</evidence>
<evidence type="ECO:0000313" key="5">
    <source>
        <dbReference type="EMBL" id="GAA4384997.1"/>
    </source>
</evidence>
<dbReference type="Proteomes" id="UP001500642">
    <property type="component" value="Unassembled WGS sequence"/>
</dbReference>
<dbReference type="PANTHER" id="PTHR11808:SF15">
    <property type="entry name" value="CYSTATHIONINE GAMMA-LYASE"/>
    <property type="match status" value="1"/>
</dbReference>
<keyword evidence="5" id="KW-0808">Transferase</keyword>
<comment type="cofactor">
    <cofactor evidence="1 4">
        <name>pyridoxal 5'-phosphate</name>
        <dbReference type="ChEBI" id="CHEBI:597326"/>
    </cofactor>
</comment>
<keyword evidence="5" id="KW-0032">Aminotransferase</keyword>
<evidence type="ECO:0000256" key="1">
    <source>
        <dbReference type="ARBA" id="ARBA00001933"/>
    </source>
</evidence>
<dbReference type="GO" id="GO:0008483">
    <property type="term" value="F:transaminase activity"/>
    <property type="evidence" value="ECO:0007669"/>
    <property type="project" value="UniProtKB-KW"/>
</dbReference>
<gene>
    <name evidence="5" type="ORF">GCM10023167_06390</name>
</gene>
<dbReference type="InterPro" id="IPR015421">
    <property type="entry name" value="PyrdxlP-dep_Trfase_major"/>
</dbReference>